<comment type="caution">
    <text evidence="7">The sequence shown here is derived from an EMBL/GenBank/DDBJ whole genome shotgun (WGS) entry which is preliminary data.</text>
</comment>
<protein>
    <recommendedName>
        <fullName evidence="6">RING-CH-type domain-containing protein</fullName>
    </recommendedName>
</protein>
<feature type="compositionally biased region" description="Low complexity" evidence="4">
    <location>
        <begin position="127"/>
        <end position="136"/>
    </location>
</feature>
<evidence type="ECO:0000313" key="8">
    <source>
        <dbReference type="Proteomes" id="UP000692954"/>
    </source>
</evidence>
<feature type="region of interest" description="Disordered" evidence="4">
    <location>
        <begin position="105"/>
        <end position="136"/>
    </location>
</feature>
<evidence type="ECO:0000313" key="7">
    <source>
        <dbReference type="EMBL" id="CAD8093366.1"/>
    </source>
</evidence>
<feature type="transmembrane region" description="Helical" evidence="5">
    <location>
        <begin position="229"/>
        <end position="251"/>
    </location>
</feature>
<dbReference type="AlphaFoldDB" id="A0A8S1NU20"/>
<dbReference type="PROSITE" id="PS51292">
    <property type="entry name" value="ZF_RING_CH"/>
    <property type="match status" value="1"/>
</dbReference>
<evidence type="ECO:0000256" key="2">
    <source>
        <dbReference type="ARBA" id="ARBA00022771"/>
    </source>
</evidence>
<gene>
    <name evidence="7" type="ORF">PSON_ATCC_30995.1.T0600246</name>
</gene>
<feature type="compositionally biased region" description="Polar residues" evidence="4">
    <location>
        <begin position="105"/>
        <end position="126"/>
    </location>
</feature>
<keyword evidence="5" id="KW-0472">Membrane</keyword>
<dbReference type="OrthoDB" id="303618at2759"/>
<feature type="transmembrane region" description="Helical" evidence="5">
    <location>
        <begin position="263"/>
        <end position="286"/>
    </location>
</feature>
<evidence type="ECO:0000256" key="1">
    <source>
        <dbReference type="ARBA" id="ARBA00022723"/>
    </source>
</evidence>
<keyword evidence="5" id="KW-0812">Transmembrane</keyword>
<organism evidence="7 8">
    <name type="scientific">Paramecium sonneborni</name>
    <dbReference type="NCBI Taxonomy" id="65129"/>
    <lineage>
        <taxon>Eukaryota</taxon>
        <taxon>Sar</taxon>
        <taxon>Alveolata</taxon>
        <taxon>Ciliophora</taxon>
        <taxon>Intramacronucleata</taxon>
        <taxon>Oligohymenophorea</taxon>
        <taxon>Peniculida</taxon>
        <taxon>Parameciidae</taxon>
        <taxon>Paramecium</taxon>
    </lineage>
</organism>
<evidence type="ECO:0000256" key="4">
    <source>
        <dbReference type="SAM" id="MobiDB-lite"/>
    </source>
</evidence>
<keyword evidence="1" id="KW-0479">Metal-binding</keyword>
<evidence type="ECO:0000256" key="5">
    <source>
        <dbReference type="SAM" id="Phobius"/>
    </source>
</evidence>
<dbReference type="EMBL" id="CAJJDN010000060">
    <property type="protein sequence ID" value="CAD8093366.1"/>
    <property type="molecule type" value="Genomic_DNA"/>
</dbReference>
<keyword evidence="3" id="KW-0862">Zinc</keyword>
<reference evidence="7" key="1">
    <citation type="submission" date="2021-01" db="EMBL/GenBank/DDBJ databases">
        <authorList>
            <consortium name="Genoscope - CEA"/>
            <person name="William W."/>
        </authorList>
    </citation>
    <scope>NUCLEOTIDE SEQUENCE</scope>
</reference>
<keyword evidence="8" id="KW-1185">Reference proteome</keyword>
<feature type="domain" description="RING-CH-type" evidence="6">
    <location>
        <begin position="140"/>
        <end position="209"/>
    </location>
</feature>
<proteinExistence type="predicted"/>
<name>A0A8S1NU20_9CILI</name>
<dbReference type="InterPro" id="IPR011016">
    <property type="entry name" value="Znf_RING-CH"/>
</dbReference>
<keyword evidence="2" id="KW-0863">Zinc-finger</keyword>
<dbReference type="GO" id="GO:0008270">
    <property type="term" value="F:zinc ion binding"/>
    <property type="evidence" value="ECO:0007669"/>
    <property type="project" value="UniProtKB-KW"/>
</dbReference>
<evidence type="ECO:0000259" key="6">
    <source>
        <dbReference type="PROSITE" id="PS51292"/>
    </source>
</evidence>
<accession>A0A8S1NU20</accession>
<dbReference type="Proteomes" id="UP000692954">
    <property type="component" value="Unassembled WGS sequence"/>
</dbReference>
<evidence type="ECO:0000256" key="3">
    <source>
        <dbReference type="ARBA" id="ARBA00022833"/>
    </source>
</evidence>
<sequence>METETSPKILSFRINSNINTMNSDLVLTNNSHLESTISKIQEKNKKIHQLVEGVFSENTDRNNQDSTRNTSCLSNFSPLKAKQNQKDFENQFTFVSQDDSFNQSSAQKQCRQNNSSRVSISNKINPRTQSRTQSSSSIKEQIQEEKYCGICGQADQYCNFIRPCLCKSKQHIHQQCEQREFCEKFIDNQMQKITKPLQCEKCHFNFIIKSYKDINFINALKDPLKHRKVLIYLSIILIMLILITTLIILSILNRMEFRYHVEYIAGVILACLILIGIIIIITYNLFEYIANFTWFILDREQGKVNDNGIRMTLQSLNLALELQQKKQQQFLQMMEQMTSKKVHSELPLQNPKEIK</sequence>
<keyword evidence="5" id="KW-1133">Transmembrane helix</keyword>